<reference evidence="1" key="2">
    <citation type="submission" date="2012-02" db="EMBL/GenBank/DDBJ databases">
        <title>Complete sequence of chromosome of Natrinema pellirubrum DSM 15624.</title>
        <authorList>
            <consortium name="US DOE Joint Genome Institute"/>
            <person name="Lucas S."/>
            <person name="Han J."/>
            <person name="Lapidus A."/>
            <person name="Cheng J.-F."/>
            <person name="Goodwin L."/>
            <person name="Pitluck S."/>
            <person name="Peters L."/>
            <person name="Teshima H."/>
            <person name="Detter J.C."/>
            <person name="Han C."/>
            <person name="Tapia R."/>
            <person name="Land M."/>
            <person name="Hauser L."/>
            <person name="Kyrpides N."/>
            <person name="Ivanova N."/>
            <person name="Pagani I."/>
            <person name="Sproer C."/>
            <person name="Anderson I."/>
            <person name="Woyke T."/>
        </authorList>
    </citation>
    <scope>NUCLEOTIDE SEQUENCE</scope>
    <source>
        <strain evidence="1">DSM 15624</strain>
    </source>
</reference>
<sequence length="94" mass="10414">MTASVGATPEEASIDIDQLLESDRIEKLKKEIPDLKFRSEDARVLGGKKVLSLFLQITGRLLLAHKERQTPQVSISTNGFAVWTLTGLKELKHG</sequence>
<dbReference type="Proteomes" id="UP000011593">
    <property type="component" value="Unassembled WGS sequence"/>
</dbReference>
<dbReference type="Proteomes" id="UP000010843">
    <property type="component" value="Chromosome"/>
</dbReference>
<protein>
    <submittedName>
        <fullName evidence="1">Uncharacterized protein</fullName>
    </submittedName>
</protein>
<reference evidence="3" key="1">
    <citation type="submission" date="2012-02" db="EMBL/GenBank/DDBJ databases">
        <title>Complete sequence of chromosome of Natrinema pellirubrum DSM 15624.</title>
        <authorList>
            <person name="Lucas S."/>
            <person name="Han J."/>
            <person name="Lapidus A."/>
            <person name="Cheng J.-F."/>
            <person name="Goodwin L."/>
            <person name="Pitluck S."/>
            <person name="Peters L."/>
            <person name="Teshima H."/>
            <person name="Detter J.C."/>
            <person name="Han C."/>
            <person name="Tapia R."/>
            <person name="Land M."/>
            <person name="Hauser L."/>
            <person name="Kyrpides N."/>
            <person name="Ivanova N."/>
            <person name="Pagani I."/>
            <person name="Sproer C."/>
            <person name="Anderson I."/>
            <person name="Woyke T."/>
        </authorList>
    </citation>
    <scope>NUCLEOTIDE SEQUENCE [LARGE SCALE GENOMIC DNA]</scope>
    <source>
        <strain evidence="3">DSM 15624 / JCM 10476 / NCIMB 786</strain>
    </source>
</reference>
<keyword evidence="4" id="KW-1185">Reference proteome</keyword>
<accession>L0JHW4</accession>
<evidence type="ECO:0000313" key="4">
    <source>
        <dbReference type="Proteomes" id="UP000011593"/>
    </source>
</evidence>
<dbReference type="AlphaFoldDB" id="L0JHW4"/>
<evidence type="ECO:0000313" key="3">
    <source>
        <dbReference type="Proteomes" id="UP000010843"/>
    </source>
</evidence>
<dbReference type="HOGENOM" id="CLU_2379496_0_0_2"/>
<organism evidence="1 3">
    <name type="scientific">Natrinema pellirubrum (strain DSM 15624 / CIP 106293 / JCM 10476 / NCIMB 786 / 157)</name>
    <dbReference type="NCBI Taxonomy" id="797303"/>
    <lineage>
        <taxon>Archaea</taxon>
        <taxon>Methanobacteriati</taxon>
        <taxon>Methanobacteriota</taxon>
        <taxon>Stenosarchaea group</taxon>
        <taxon>Halobacteria</taxon>
        <taxon>Halobacteriales</taxon>
        <taxon>Natrialbaceae</taxon>
        <taxon>Natrinema</taxon>
    </lineage>
</organism>
<evidence type="ECO:0000313" key="1">
    <source>
        <dbReference type="EMBL" id="AGB30433.1"/>
    </source>
</evidence>
<dbReference type="EMBL" id="AOIE01000023">
    <property type="protein sequence ID" value="ELY79340.1"/>
    <property type="molecule type" value="Genomic_DNA"/>
</dbReference>
<dbReference type="EMBL" id="CP003372">
    <property type="protein sequence ID" value="AGB30433.1"/>
    <property type="molecule type" value="Genomic_DNA"/>
</dbReference>
<dbReference type="KEGG" id="npe:Natpe_0503"/>
<proteinExistence type="predicted"/>
<gene>
    <name evidence="1" type="ordered locus">Natpe_0503</name>
    <name evidence="2" type="ORF">C488_04282</name>
</gene>
<name>L0JHW4_NATP1</name>
<reference evidence="2 4" key="3">
    <citation type="journal article" date="2014" name="PLoS Genet.">
        <title>Phylogenetically driven sequencing of extremely halophilic archaea reveals strategies for static and dynamic osmo-response.</title>
        <authorList>
            <person name="Becker E.A."/>
            <person name="Seitzer P.M."/>
            <person name="Tritt A."/>
            <person name="Larsen D."/>
            <person name="Krusor M."/>
            <person name="Yao A.I."/>
            <person name="Wu D."/>
            <person name="Madern D."/>
            <person name="Eisen J.A."/>
            <person name="Darling A.E."/>
            <person name="Facciotti M.T."/>
        </authorList>
    </citation>
    <scope>NUCLEOTIDE SEQUENCE [LARGE SCALE GENOMIC DNA]</scope>
    <source>
        <strain evidence="2 4">DSM 15624</strain>
    </source>
</reference>
<evidence type="ECO:0000313" key="2">
    <source>
        <dbReference type="EMBL" id="ELY79340.1"/>
    </source>
</evidence>